<evidence type="ECO:0000256" key="4">
    <source>
        <dbReference type="ARBA" id="ARBA00022452"/>
    </source>
</evidence>
<dbReference type="OrthoDB" id="343152at2"/>
<dbReference type="Pfam" id="PF02321">
    <property type="entry name" value="OEP"/>
    <property type="match status" value="1"/>
</dbReference>
<dbReference type="Gene3D" id="1.20.1600.10">
    <property type="entry name" value="Outer membrane efflux proteins (OEP)"/>
    <property type="match status" value="1"/>
</dbReference>
<dbReference type="GO" id="GO:0015288">
    <property type="term" value="F:porin activity"/>
    <property type="evidence" value="ECO:0007669"/>
    <property type="project" value="TreeGrafter"/>
</dbReference>
<evidence type="ECO:0000256" key="6">
    <source>
        <dbReference type="ARBA" id="ARBA00023136"/>
    </source>
</evidence>
<proteinExistence type="inferred from homology"/>
<evidence type="ECO:0000256" key="5">
    <source>
        <dbReference type="ARBA" id="ARBA00022692"/>
    </source>
</evidence>
<evidence type="ECO:0000256" key="7">
    <source>
        <dbReference type="ARBA" id="ARBA00023237"/>
    </source>
</evidence>
<protein>
    <submittedName>
        <fullName evidence="8">Channel protein TolC</fullName>
    </submittedName>
</protein>
<dbReference type="GO" id="GO:0009279">
    <property type="term" value="C:cell outer membrane"/>
    <property type="evidence" value="ECO:0007669"/>
    <property type="project" value="UniProtKB-SubCell"/>
</dbReference>
<sequence>MNLEKAILIGITNNIFIKNIERQNEVLELTLNEKWREYLPKLGISYFGLRNLNQNQVDSVYNDIRLTVQQLLYDGGENFKNIEIAKLSAELNKAEFKIQVRKIKIEIVRQYMKVLATRGKLLTSKRLYKSFKNQLNDIISEYRNGLKARIDVLEIEQKLNEAQLGLIKAEKDHKAAVIELKLFLQLEETDEVEINENVFYDYILSDPFPILNKDESDLEHNRPDLKKTKIVVDKLKVEKDIAEDYWKPKFLIGGYAGKNSNDTNPVNHYNYGFNFSIVLPLGSSTFQTQSNYGVQTDGTGIQRIPGYGPQFVGQGENTFNSANLQLFDNLSQSRKILEGELKLNDAVAAYNIAKKQAAFEVVKSKDKLTENFSVIYAVSRKVILSLENYKITKSKFKSGLIKRTESLKAEYELSKAQDELADSYAEYLRSCYEYFNASGRDLVDLPFYNIAKGKGNSIVSQLIKENRENLDLFPERGY</sequence>
<dbReference type="PANTHER" id="PTHR30026">
    <property type="entry name" value="OUTER MEMBRANE PROTEIN TOLC"/>
    <property type="match status" value="1"/>
</dbReference>
<evidence type="ECO:0000256" key="2">
    <source>
        <dbReference type="ARBA" id="ARBA00007613"/>
    </source>
</evidence>
<evidence type="ECO:0000313" key="9">
    <source>
        <dbReference type="Proteomes" id="UP000265798"/>
    </source>
</evidence>
<dbReference type="GO" id="GO:0015562">
    <property type="term" value="F:efflux transmembrane transporter activity"/>
    <property type="evidence" value="ECO:0007669"/>
    <property type="project" value="InterPro"/>
</dbReference>
<comment type="subcellular location">
    <subcellularLocation>
        <location evidence="1">Cell outer membrane</location>
    </subcellularLocation>
</comment>
<dbReference type="PANTHER" id="PTHR30026:SF20">
    <property type="entry name" value="OUTER MEMBRANE PROTEIN TOLC"/>
    <property type="match status" value="1"/>
</dbReference>
<evidence type="ECO:0000256" key="3">
    <source>
        <dbReference type="ARBA" id="ARBA00022448"/>
    </source>
</evidence>
<keyword evidence="3" id="KW-0813">Transport</keyword>
<dbReference type="Proteomes" id="UP000265798">
    <property type="component" value="Unassembled WGS sequence"/>
</dbReference>
<dbReference type="AlphaFoldDB" id="A0A396YTV3"/>
<name>A0A396YTV3_9LEPT</name>
<keyword evidence="4" id="KW-1134">Transmembrane beta strand</keyword>
<dbReference type="GO" id="GO:1990281">
    <property type="term" value="C:efflux pump complex"/>
    <property type="evidence" value="ECO:0007669"/>
    <property type="project" value="TreeGrafter"/>
</dbReference>
<organism evidence="8 9">
    <name type="scientific">Leptospira stimsonii</name>
    <dbReference type="NCBI Taxonomy" id="2202203"/>
    <lineage>
        <taxon>Bacteria</taxon>
        <taxon>Pseudomonadati</taxon>
        <taxon>Spirochaetota</taxon>
        <taxon>Spirochaetia</taxon>
        <taxon>Leptospirales</taxon>
        <taxon>Leptospiraceae</taxon>
        <taxon>Leptospira</taxon>
    </lineage>
</organism>
<reference evidence="9" key="1">
    <citation type="submission" date="2018-05" db="EMBL/GenBank/DDBJ databases">
        <title>Leptospira yasudae sp. nov. and Leptospira stimsonii sp. nov., two pathogenic species of the genus Leptospira isolated from environmental sources.</title>
        <authorList>
            <person name="Casanovas-Massana A."/>
            <person name="Hamond C."/>
            <person name="Santos L.A."/>
            <person name="Hacker K.P."/>
            <person name="Balassiano I."/>
            <person name="Medeiros M.A."/>
            <person name="Reis M.G."/>
            <person name="Ko A.I."/>
            <person name="Wunder E.A."/>
        </authorList>
    </citation>
    <scope>NUCLEOTIDE SEQUENCE [LARGE SCALE GENOMIC DNA]</scope>
    <source>
        <strain evidence="9">Yale</strain>
    </source>
</reference>
<evidence type="ECO:0000256" key="1">
    <source>
        <dbReference type="ARBA" id="ARBA00004442"/>
    </source>
</evidence>
<dbReference type="SUPFAM" id="SSF56954">
    <property type="entry name" value="Outer membrane efflux proteins (OEP)"/>
    <property type="match status" value="1"/>
</dbReference>
<dbReference type="InterPro" id="IPR003423">
    <property type="entry name" value="OMP_efflux"/>
</dbReference>
<keyword evidence="5" id="KW-0812">Transmembrane</keyword>
<gene>
    <name evidence="8" type="ORF">DLM75_22260</name>
</gene>
<comment type="similarity">
    <text evidence="2">Belongs to the outer membrane factor (OMF) (TC 1.B.17) family.</text>
</comment>
<keyword evidence="7" id="KW-0998">Cell outer membrane</keyword>
<dbReference type="EMBL" id="QHCT01000011">
    <property type="protein sequence ID" value="RHX84767.1"/>
    <property type="molecule type" value="Genomic_DNA"/>
</dbReference>
<evidence type="ECO:0000313" key="8">
    <source>
        <dbReference type="EMBL" id="RHX84767.1"/>
    </source>
</evidence>
<keyword evidence="6" id="KW-0472">Membrane</keyword>
<comment type="caution">
    <text evidence="8">The sequence shown here is derived from an EMBL/GenBank/DDBJ whole genome shotgun (WGS) entry which is preliminary data.</text>
</comment>
<dbReference type="InterPro" id="IPR051906">
    <property type="entry name" value="TolC-like"/>
</dbReference>
<accession>A0A396YTV3</accession>